<protein>
    <submittedName>
        <fullName evidence="2">Uncharacterized protein</fullName>
    </submittedName>
</protein>
<feature type="compositionally biased region" description="Basic and acidic residues" evidence="1">
    <location>
        <begin position="25"/>
        <end position="38"/>
    </location>
</feature>
<sequence length="83" mass="9511">MDVAEEASHPNPEGGNQEDSSTGQEEPHRVQEEPHMGQEDPQTTDQEQERSDFALEFIVINKRKQVHLVSWCTRSPRSSLRLL</sequence>
<name>A0A8S9LP56_BRACR</name>
<evidence type="ECO:0000313" key="2">
    <source>
        <dbReference type="EMBL" id="KAF2607857.1"/>
    </source>
</evidence>
<evidence type="ECO:0000313" key="3">
    <source>
        <dbReference type="Proteomes" id="UP000712281"/>
    </source>
</evidence>
<organism evidence="2 3">
    <name type="scientific">Brassica cretica</name>
    <name type="common">Mustard</name>
    <dbReference type="NCBI Taxonomy" id="69181"/>
    <lineage>
        <taxon>Eukaryota</taxon>
        <taxon>Viridiplantae</taxon>
        <taxon>Streptophyta</taxon>
        <taxon>Embryophyta</taxon>
        <taxon>Tracheophyta</taxon>
        <taxon>Spermatophyta</taxon>
        <taxon>Magnoliopsida</taxon>
        <taxon>eudicotyledons</taxon>
        <taxon>Gunneridae</taxon>
        <taxon>Pentapetalae</taxon>
        <taxon>rosids</taxon>
        <taxon>malvids</taxon>
        <taxon>Brassicales</taxon>
        <taxon>Brassicaceae</taxon>
        <taxon>Brassiceae</taxon>
        <taxon>Brassica</taxon>
    </lineage>
</organism>
<comment type="caution">
    <text evidence="2">The sequence shown here is derived from an EMBL/GenBank/DDBJ whole genome shotgun (WGS) entry which is preliminary data.</text>
</comment>
<dbReference type="Proteomes" id="UP000712281">
    <property type="component" value="Unassembled WGS sequence"/>
</dbReference>
<gene>
    <name evidence="2" type="ORF">F2Q68_00045412</name>
</gene>
<accession>A0A8S9LP56</accession>
<reference evidence="2" key="1">
    <citation type="submission" date="2019-12" db="EMBL/GenBank/DDBJ databases">
        <title>Genome sequencing and annotation of Brassica cretica.</title>
        <authorList>
            <person name="Studholme D.J."/>
            <person name="Sarris P.F."/>
        </authorList>
    </citation>
    <scope>NUCLEOTIDE SEQUENCE</scope>
    <source>
        <strain evidence="2">PFS-001/15</strain>
        <tissue evidence="2">Leaf</tissue>
    </source>
</reference>
<dbReference type="AlphaFoldDB" id="A0A8S9LP56"/>
<proteinExistence type="predicted"/>
<dbReference type="EMBL" id="QGKW02000276">
    <property type="protein sequence ID" value="KAF2607857.1"/>
    <property type="molecule type" value="Genomic_DNA"/>
</dbReference>
<evidence type="ECO:0000256" key="1">
    <source>
        <dbReference type="SAM" id="MobiDB-lite"/>
    </source>
</evidence>
<feature type="region of interest" description="Disordered" evidence="1">
    <location>
        <begin position="1"/>
        <end position="50"/>
    </location>
</feature>